<dbReference type="PANTHER" id="PTHR11501">
    <property type="entry name" value="MICROTUBULE-ASSOCIATED PROTEIN"/>
    <property type="match status" value="1"/>
</dbReference>
<keyword evidence="3" id="KW-0597">Phosphoprotein</keyword>
<feature type="region of interest" description="Disordered" evidence="7">
    <location>
        <begin position="227"/>
        <end position="246"/>
    </location>
</feature>
<feature type="compositionally biased region" description="Polar residues" evidence="7">
    <location>
        <begin position="177"/>
        <end position="193"/>
    </location>
</feature>
<evidence type="ECO:0000256" key="4">
    <source>
        <dbReference type="ARBA" id="ARBA00022737"/>
    </source>
</evidence>
<dbReference type="InterPro" id="IPR001084">
    <property type="entry name" value="MAP_tubulin-bd_rpt"/>
</dbReference>
<keyword evidence="5 6" id="KW-0206">Cytoskeleton</keyword>
<evidence type="ECO:0000313" key="8">
    <source>
        <dbReference type="Proteomes" id="UP000887560"/>
    </source>
</evidence>
<keyword evidence="2 6" id="KW-0963">Cytoplasm</keyword>
<dbReference type="PROSITE" id="PS00229">
    <property type="entry name" value="TAU_MAP_1"/>
    <property type="match status" value="1"/>
</dbReference>
<dbReference type="Proteomes" id="UP000887560">
    <property type="component" value="Unplaced"/>
</dbReference>
<keyword evidence="8" id="KW-1185">Reference proteome</keyword>
<organism evidence="8 9">
    <name type="scientific">Meloidogyne floridensis</name>
    <dbReference type="NCBI Taxonomy" id="298350"/>
    <lineage>
        <taxon>Eukaryota</taxon>
        <taxon>Metazoa</taxon>
        <taxon>Ecdysozoa</taxon>
        <taxon>Nematoda</taxon>
        <taxon>Chromadorea</taxon>
        <taxon>Rhabditida</taxon>
        <taxon>Tylenchina</taxon>
        <taxon>Tylenchomorpha</taxon>
        <taxon>Tylenchoidea</taxon>
        <taxon>Meloidogynidae</taxon>
        <taxon>Meloidogyninae</taxon>
        <taxon>Meloidogyne</taxon>
    </lineage>
</organism>
<dbReference type="AlphaFoldDB" id="A0A915NG88"/>
<sequence length="445" mass="48910">MPRPRPQPFPFIASRRRASTASHNALPFSYSFNFGSNLPGNRHSLPRLSITSLGSVAKTFSGLAAFIVPEEQSDKERFRELRIASQRRASLAISRGKNGGTPTTINDNSSKDSSRNSIKHNEDEEDKTSSEGSDRNRMPNLYRESKNNHSTTSKMRSSSAKPIPRSQPFNNNNNNNSTIPNTRHNPSQNGKLIQQNNNRDISRNSEWFLFKFVNRTKQLKITRSSTLTKQNGTGNASNGVAINRAPSMPPRIINRRYDHIKSKVNSITDHSPTPSEVKIFHEPLKVVASPKVGSLVNADHTPLGGNVRILQRKLNFRETARPRVDAKSEIIIPKSEKRVKKLVWKAEAKVGSLINAGHQPGGGQNKIFNEPVKVKANSKVGSLDNITHVPGGGNVKISDYARSISGTGSMRSRRNTGSSEIAAQSPSTLNADIDSLGGDSSEINN</sequence>
<dbReference type="GO" id="GO:0008017">
    <property type="term" value="F:microtubule binding"/>
    <property type="evidence" value="ECO:0007669"/>
    <property type="project" value="InterPro"/>
</dbReference>
<dbReference type="GO" id="GO:0005874">
    <property type="term" value="C:microtubule"/>
    <property type="evidence" value="ECO:0007669"/>
    <property type="project" value="UniProtKB-KW"/>
</dbReference>
<dbReference type="Pfam" id="PF00418">
    <property type="entry name" value="Tubulin-binding"/>
    <property type="match status" value="3"/>
</dbReference>
<dbReference type="WBParaSite" id="scf7180000417005.g832">
    <property type="protein sequence ID" value="scf7180000417005.g832"/>
    <property type="gene ID" value="scf7180000417005.g832"/>
</dbReference>
<dbReference type="GO" id="GO:0043005">
    <property type="term" value="C:neuron projection"/>
    <property type="evidence" value="ECO:0007669"/>
    <property type="project" value="TreeGrafter"/>
</dbReference>
<feature type="compositionally biased region" description="Polar residues" evidence="7">
    <location>
        <begin position="227"/>
        <end position="240"/>
    </location>
</feature>
<keyword evidence="4" id="KW-0677">Repeat</keyword>
<name>A0A915NG88_9BILA</name>
<feature type="compositionally biased region" description="Polar residues" evidence="7">
    <location>
        <begin position="148"/>
        <end position="160"/>
    </location>
</feature>
<dbReference type="InterPro" id="IPR027324">
    <property type="entry name" value="MAP2/MAP4/Tau"/>
</dbReference>
<feature type="compositionally biased region" description="Basic and acidic residues" evidence="7">
    <location>
        <begin position="109"/>
        <end position="147"/>
    </location>
</feature>
<feature type="compositionally biased region" description="Polar residues" evidence="7">
    <location>
        <begin position="405"/>
        <end position="430"/>
    </location>
</feature>
<evidence type="ECO:0000313" key="9">
    <source>
        <dbReference type="WBParaSite" id="scf7180000417005.g832"/>
    </source>
</evidence>
<evidence type="ECO:0000256" key="5">
    <source>
        <dbReference type="ARBA" id="ARBA00023212"/>
    </source>
</evidence>
<dbReference type="GO" id="GO:0031175">
    <property type="term" value="P:neuron projection development"/>
    <property type="evidence" value="ECO:0007669"/>
    <property type="project" value="TreeGrafter"/>
</dbReference>
<evidence type="ECO:0000256" key="7">
    <source>
        <dbReference type="SAM" id="MobiDB-lite"/>
    </source>
</evidence>
<accession>A0A915NG88</accession>
<feature type="region of interest" description="Disordered" evidence="7">
    <location>
        <begin position="90"/>
        <end position="193"/>
    </location>
</feature>
<reference evidence="9" key="1">
    <citation type="submission" date="2022-11" db="UniProtKB">
        <authorList>
            <consortium name="WormBaseParasite"/>
        </authorList>
    </citation>
    <scope>IDENTIFICATION</scope>
</reference>
<proteinExistence type="predicted"/>
<dbReference type="GO" id="GO:0000226">
    <property type="term" value="P:microtubule cytoskeleton organization"/>
    <property type="evidence" value="ECO:0007669"/>
    <property type="project" value="TreeGrafter"/>
</dbReference>
<comment type="subcellular location">
    <subcellularLocation>
        <location evidence="1 6">Cytoplasm</location>
        <location evidence="1 6">Cytoskeleton</location>
    </subcellularLocation>
</comment>
<keyword evidence="6" id="KW-0493">Microtubule</keyword>
<evidence type="ECO:0000256" key="1">
    <source>
        <dbReference type="ARBA" id="ARBA00004245"/>
    </source>
</evidence>
<feature type="region of interest" description="Disordered" evidence="7">
    <location>
        <begin position="405"/>
        <end position="445"/>
    </location>
</feature>
<protein>
    <recommendedName>
        <fullName evidence="6">Microtubule-associated protein</fullName>
    </recommendedName>
</protein>
<dbReference type="PROSITE" id="PS51491">
    <property type="entry name" value="TAU_MAP_2"/>
    <property type="match status" value="1"/>
</dbReference>
<evidence type="ECO:0000256" key="6">
    <source>
        <dbReference type="RuleBase" id="RU000686"/>
    </source>
</evidence>
<evidence type="ECO:0000256" key="2">
    <source>
        <dbReference type="ARBA" id="ARBA00022490"/>
    </source>
</evidence>
<evidence type="ECO:0000256" key="3">
    <source>
        <dbReference type="ARBA" id="ARBA00022553"/>
    </source>
</evidence>
<dbReference type="PANTHER" id="PTHR11501:SF18">
    <property type="entry name" value="MICROTUBULE-ASSOCIATED PROTEIN"/>
    <property type="match status" value="1"/>
</dbReference>